<keyword evidence="1" id="KW-1185">Reference proteome</keyword>
<dbReference type="Proteomes" id="UP000887565">
    <property type="component" value="Unplaced"/>
</dbReference>
<evidence type="ECO:0000313" key="1">
    <source>
        <dbReference type="Proteomes" id="UP000887565"/>
    </source>
</evidence>
<proteinExistence type="predicted"/>
<dbReference type="WBParaSite" id="nRc.2.0.1.t07437-RA">
    <property type="protein sequence ID" value="nRc.2.0.1.t07437-RA"/>
    <property type="gene ID" value="nRc.2.0.1.g07437"/>
</dbReference>
<accession>A0A915I1U8</accession>
<organism evidence="1 2">
    <name type="scientific">Romanomermis culicivorax</name>
    <name type="common">Nematode worm</name>
    <dbReference type="NCBI Taxonomy" id="13658"/>
    <lineage>
        <taxon>Eukaryota</taxon>
        <taxon>Metazoa</taxon>
        <taxon>Ecdysozoa</taxon>
        <taxon>Nematoda</taxon>
        <taxon>Enoplea</taxon>
        <taxon>Dorylaimia</taxon>
        <taxon>Mermithida</taxon>
        <taxon>Mermithoidea</taxon>
        <taxon>Mermithidae</taxon>
        <taxon>Romanomermis</taxon>
    </lineage>
</organism>
<name>A0A915I1U8_ROMCU</name>
<sequence length="106" mass="12559">MYPEMLEYDGRKRHLLLRDEILDKAAENKSEDKNYVNKEEHHDILDAEVLSDKFEEIAIPDHIIVDEAELIKKISKLNDDQMKVYNMVVYHIKQQDIFINGQCDNV</sequence>
<reference evidence="2" key="1">
    <citation type="submission" date="2022-11" db="UniProtKB">
        <authorList>
            <consortium name="WormBaseParasite"/>
        </authorList>
    </citation>
    <scope>IDENTIFICATION</scope>
</reference>
<dbReference type="AlphaFoldDB" id="A0A915I1U8"/>
<evidence type="ECO:0000313" key="2">
    <source>
        <dbReference type="WBParaSite" id="nRc.2.0.1.t07437-RA"/>
    </source>
</evidence>
<protein>
    <submittedName>
        <fullName evidence="2">Uncharacterized protein</fullName>
    </submittedName>
</protein>